<reference evidence="1 3" key="1">
    <citation type="submission" date="2021-03" db="EMBL/GenBank/DDBJ databases">
        <title>Draft genome and methylome analysis of Thiotrix fructosivoruns ATCC 49748.</title>
        <authorList>
            <person name="Fomenkov A."/>
            <person name="Grabovich M.Y."/>
            <person name="Roberts R.J."/>
        </authorList>
    </citation>
    <scope>NUCLEOTIDE SEQUENCE [LARGE SCALE GENOMIC DNA]</scope>
    <source>
        <strain evidence="1 3">ATCC 49748</strain>
    </source>
</reference>
<sequence>MRELDSFFHDISYRLKIANDTKKLLDKRLASSFSLFPYITPNENRISEIIRDLLDPNGNHGQGDIFLKLFLETIDKADLYISGDHACIRTQEPTTTGRQIDIIIEIKKTNQYHVGIAIENKHWAIDQKNQIDDYFRHIKERYPYSHYIIYLTPYGKKPPQHSAQETQNNHIDKLICMSYQTEIISWLNACYKESQAEYVRQFLLDFSNYCQHNLDYKLMIDDKTEIQTIFNYLLEEQGNKDRIKT</sequence>
<gene>
    <name evidence="2" type="ORF">J1836_002940</name>
    <name evidence="1" type="ORF">J1836_09885</name>
</gene>
<proteinExistence type="predicted"/>
<protein>
    <submittedName>
        <fullName evidence="2">PD-(D/E)XK nuclease family protein</fullName>
    </submittedName>
</protein>
<evidence type="ECO:0000313" key="1">
    <source>
        <dbReference type="EMBL" id="MBO0613232.1"/>
    </source>
</evidence>
<dbReference type="EMBL" id="JAFMPM010000006">
    <property type="protein sequence ID" value="MBO0613232.1"/>
    <property type="molecule type" value="Genomic_DNA"/>
</dbReference>
<dbReference type="InterPro" id="IPR029470">
    <property type="entry name" value="PDDEXK_4"/>
</dbReference>
<organism evidence="2">
    <name type="scientific">Thiothrix fructosivorans</name>
    <dbReference type="NCBI Taxonomy" id="111770"/>
    <lineage>
        <taxon>Bacteria</taxon>
        <taxon>Pseudomonadati</taxon>
        <taxon>Pseudomonadota</taxon>
        <taxon>Gammaproteobacteria</taxon>
        <taxon>Thiotrichales</taxon>
        <taxon>Thiotrichaceae</taxon>
        <taxon>Thiothrix</taxon>
    </lineage>
</organism>
<name>A0A8B0SKC9_9GAMM</name>
<evidence type="ECO:0000313" key="2">
    <source>
        <dbReference type="EMBL" id="QTX11329.1"/>
    </source>
</evidence>
<dbReference type="RefSeq" id="WP_207250941.1">
    <property type="nucleotide sequence ID" value="NZ_JAFMPM010000006.1"/>
</dbReference>
<dbReference type="Proteomes" id="UP000664466">
    <property type="component" value="Unassembled WGS sequence"/>
</dbReference>
<keyword evidence="3" id="KW-1185">Reference proteome</keyword>
<reference evidence="2" key="2">
    <citation type="submission" date="2021-04" db="EMBL/GenBank/DDBJ databases">
        <title>Complete Genome and methylome analysis of Thiothrix fructosivorans ATCC 49748.</title>
        <authorList>
            <person name="Fomenkov A."/>
            <person name="Sun L."/>
            <person name="Vincze T."/>
            <person name="Grabovich M.Y."/>
            <person name="Roberts R.J."/>
        </authorList>
    </citation>
    <scope>NUCLEOTIDE SEQUENCE</scope>
    <source>
        <strain evidence="2">ATCC 49748</strain>
    </source>
</reference>
<dbReference type="Pfam" id="PF14281">
    <property type="entry name" value="PDDEXK_4"/>
    <property type="match status" value="1"/>
</dbReference>
<dbReference type="AlphaFoldDB" id="A0A8B0SKC9"/>
<accession>A0A8B0SKC9</accession>
<dbReference type="EMBL" id="CP072748">
    <property type="protein sequence ID" value="QTX11329.1"/>
    <property type="molecule type" value="Genomic_DNA"/>
</dbReference>
<evidence type="ECO:0000313" key="3">
    <source>
        <dbReference type="Proteomes" id="UP000664466"/>
    </source>
</evidence>